<sequence length="159" mass="17488">LSEQLIQEEAEEIGMIDDLLAMDSTTQANTLQNAAATVGTDTDDEDDEDQTQDQNPTAFFKDSPSTDNDDTQSIKTTSTSRSFSRGFRKRLYSVGSFSGALGRNSCDIGDLASVKSRDLGMDGLETESDEKEDDMPMVLKRVVSRKINEKSKENGNEKD</sequence>
<protein>
    <submittedName>
        <fullName evidence="2">Uncharacterized protein</fullName>
    </submittedName>
</protein>
<feature type="compositionally biased region" description="Polar residues" evidence="1">
    <location>
        <begin position="63"/>
        <end position="74"/>
    </location>
</feature>
<comment type="caution">
    <text evidence="2">The sequence shown here is derived from an EMBL/GenBank/DDBJ whole genome shotgun (WGS) entry which is preliminary data.</text>
</comment>
<dbReference type="AlphaFoldDB" id="A0A9P8PYP1"/>
<feature type="compositionally biased region" description="Acidic residues" evidence="1">
    <location>
        <begin position="41"/>
        <end position="51"/>
    </location>
</feature>
<dbReference type="EMBL" id="JAEUBG010004811">
    <property type="protein sequence ID" value="KAH3680020.1"/>
    <property type="molecule type" value="Genomic_DNA"/>
</dbReference>
<feature type="compositionally biased region" description="Acidic residues" evidence="1">
    <location>
        <begin position="124"/>
        <end position="135"/>
    </location>
</feature>
<name>A0A9P8PYP1_WICPI</name>
<gene>
    <name evidence="2" type="ORF">WICPIJ_008453</name>
</gene>
<reference evidence="2" key="2">
    <citation type="submission" date="2021-01" db="EMBL/GenBank/DDBJ databases">
        <authorList>
            <person name="Schikora-Tamarit M.A."/>
        </authorList>
    </citation>
    <scope>NUCLEOTIDE SEQUENCE</scope>
    <source>
        <strain evidence="2">CBS2887</strain>
    </source>
</reference>
<dbReference type="Proteomes" id="UP000774326">
    <property type="component" value="Unassembled WGS sequence"/>
</dbReference>
<feature type="compositionally biased region" description="Low complexity" evidence="1">
    <location>
        <begin position="75"/>
        <end position="84"/>
    </location>
</feature>
<evidence type="ECO:0000256" key="1">
    <source>
        <dbReference type="SAM" id="MobiDB-lite"/>
    </source>
</evidence>
<feature type="region of interest" description="Disordered" evidence="1">
    <location>
        <begin position="35"/>
        <end position="84"/>
    </location>
</feature>
<reference evidence="2" key="1">
    <citation type="journal article" date="2021" name="Open Biol.">
        <title>Shared evolutionary footprints suggest mitochondrial oxidative damage underlies multiple complex I losses in fungi.</title>
        <authorList>
            <person name="Schikora-Tamarit M.A."/>
            <person name="Marcet-Houben M."/>
            <person name="Nosek J."/>
            <person name="Gabaldon T."/>
        </authorList>
    </citation>
    <scope>NUCLEOTIDE SEQUENCE</scope>
    <source>
        <strain evidence="2">CBS2887</strain>
    </source>
</reference>
<accession>A0A9P8PYP1</accession>
<keyword evidence="3" id="KW-1185">Reference proteome</keyword>
<feature type="non-terminal residue" evidence="2">
    <location>
        <position position="1"/>
    </location>
</feature>
<evidence type="ECO:0000313" key="2">
    <source>
        <dbReference type="EMBL" id="KAH3680020.1"/>
    </source>
</evidence>
<proteinExistence type="predicted"/>
<organism evidence="2 3">
    <name type="scientific">Wickerhamomyces pijperi</name>
    <name type="common">Yeast</name>
    <name type="synonym">Pichia pijperi</name>
    <dbReference type="NCBI Taxonomy" id="599730"/>
    <lineage>
        <taxon>Eukaryota</taxon>
        <taxon>Fungi</taxon>
        <taxon>Dikarya</taxon>
        <taxon>Ascomycota</taxon>
        <taxon>Saccharomycotina</taxon>
        <taxon>Saccharomycetes</taxon>
        <taxon>Phaffomycetales</taxon>
        <taxon>Wickerhamomycetaceae</taxon>
        <taxon>Wickerhamomyces</taxon>
    </lineage>
</organism>
<evidence type="ECO:0000313" key="3">
    <source>
        <dbReference type="Proteomes" id="UP000774326"/>
    </source>
</evidence>
<feature type="region of interest" description="Disordered" evidence="1">
    <location>
        <begin position="112"/>
        <end position="137"/>
    </location>
</feature>